<evidence type="ECO:0000313" key="2">
    <source>
        <dbReference type="Proteomes" id="UP000230859"/>
    </source>
</evidence>
<protein>
    <submittedName>
        <fullName evidence="1">Uncharacterized protein</fullName>
    </submittedName>
</protein>
<name>A0A2H0LMW1_9BACT</name>
<sequence>MTRVKTVSSFYQVAPSVVLELQTRERLVDFLVHQFLFPVRLKKCRLPSARLKITADFKRSYFTLQTHSHTIRTSNFISLLPLIDTEARWVIAGHLPAEWFPVHSAAVQKNNRSVLLLGESGAGKSRTLLDLVGKGYTGLSDELNFLNLRTFRLAPYLRHWNLKSPLPNALRNLVHITFEATRVATRQKLTNHYFPISEFQNRCLLNGAPLFRIYYLKSRQAKVSKRRALTTVEIIQHLADNSYVYVLRHHPKAHLAQNYQRRFLDLFKQLAKRPVAVSAEELSVKKGSKLSQLI</sequence>
<proteinExistence type="predicted"/>
<accession>A0A2H0LMW1</accession>
<dbReference type="Gene3D" id="3.40.50.300">
    <property type="entry name" value="P-loop containing nucleotide triphosphate hydrolases"/>
    <property type="match status" value="1"/>
</dbReference>
<dbReference type="AlphaFoldDB" id="A0A2H0LMW1"/>
<dbReference type="InterPro" id="IPR027417">
    <property type="entry name" value="P-loop_NTPase"/>
</dbReference>
<organism evidence="1 2">
    <name type="scientific">Candidatus Abzuiibacterium crystallinum</name>
    <dbReference type="NCBI Taxonomy" id="1974748"/>
    <lineage>
        <taxon>Bacteria</taxon>
        <taxon>Pseudomonadati</taxon>
        <taxon>Candidatus Omnitrophota</taxon>
        <taxon>Candidatus Abzuiibacterium</taxon>
    </lineage>
</organism>
<dbReference type="Proteomes" id="UP000230859">
    <property type="component" value="Unassembled WGS sequence"/>
</dbReference>
<dbReference type="EMBL" id="PCVY01000061">
    <property type="protein sequence ID" value="PIQ85770.1"/>
    <property type="molecule type" value="Genomic_DNA"/>
</dbReference>
<evidence type="ECO:0000313" key="1">
    <source>
        <dbReference type="EMBL" id="PIQ85770.1"/>
    </source>
</evidence>
<comment type="caution">
    <text evidence="1">The sequence shown here is derived from an EMBL/GenBank/DDBJ whole genome shotgun (WGS) entry which is preliminary data.</text>
</comment>
<reference evidence="1 2" key="1">
    <citation type="submission" date="2017-09" db="EMBL/GenBank/DDBJ databases">
        <title>Depth-based differentiation of microbial function through sediment-hosted aquifers and enrichment of novel symbionts in the deep terrestrial subsurface.</title>
        <authorList>
            <person name="Probst A.J."/>
            <person name="Ladd B."/>
            <person name="Jarett J.K."/>
            <person name="Geller-Mcgrath D.E."/>
            <person name="Sieber C.M."/>
            <person name="Emerson J.B."/>
            <person name="Anantharaman K."/>
            <person name="Thomas B.C."/>
            <person name="Malmstrom R."/>
            <person name="Stieglmeier M."/>
            <person name="Klingl A."/>
            <person name="Woyke T."/>
            <person name="Ryan C.M."/>
            <person name="Banfield J.F."/>
        </authorList>
    </citation>
    <scope>NUCLEOTIDE SEQUENCE [LARGE SCALE GENOMIC DNA]</scope>
    <source>
        <strain evidence="1">CG11_big_fil_rev_8_21_14_0_20_45_26</strain>
    </source>
</reference>
<gene>
    <name evidence="1" type="ORF">COV74_07440</name>
</gene>
<dbReference type="SUPFAM" id="SSF53795">
    <property type="entry name" value="PEP carboxykinase-like"/>
    <property type="match status" value="1"/>
</dbReference>